<dbReference type="EMBL" id="JARGYT010000016">
    <property type="protein sequence ID" value="MDZ5762037.1"/>
    <property type="molecule type" value="Genomic_DNA"/>
</dbReference>
<feature type="domain" description="Lytic transglycosylase MltA" evidence="6">
    <location>
        <begin position="122"/>
        <end position="256"/>
    </location>
</feature>
<comment type="catalytic activity">
    <reaction evidence="1">
        <text>Exolytic cleavage of the (1-&gt;4)-beta-glycosidic linkage between N-acetylmuramic acid (MurNAc) and N-acetylglucosamine (GlcNAc) residues in peptidoglycan, from either the reducing or the non-reducing ends of the peptidoglycan chains, with concomitant formation of a 1,6-anhydrobond in the MurNAc residue.</text>
        <dbReference type="EC" id="4.2.2.n1"/>
    </reaction>
</comment>
<evidence type="ECO:0000256" key="4">
    <source>
        <dbReference type="ARBA" id="ARBA00023316"/>
    </source>
</evidence>
<evidence type="ECO:0000313" key="8">
    <source>
        <dbReference type="Proteomes" id="UP001293791"/>
    </source>
</evidence>
<dbReference type="InterPro" id="IPR026044">
    <property type="entry name" value="MltA"/>
</dbReference>
<evidence type="ECO:0000256" key="1">
    <source>
        <dbReference type="ARBA" id="ARBA00001420"/>
    </source>
</evidence>
<dbReference type="CDD" id="cd14485">
    <property type="entry name" value="mltA_like_LT_A"/>
    <property type="match status" value="1"/>
</dbReference>
<dbReference type="InterPro" id="IPR010611">
    <property type="entry name" value="3D_dom"/>
</dbReference>
<sequence length="365" mass="41091">MLFFSQNALSSAKKGRKVCFHRTSFQLVPNWSKDQHSKALDAFLSACKCIMRRDGLKSISSLTEIGQEAHKWQHACLEASKITRRNRDRESRLFFEREFIPYRISNENGSFIGRATGYYEVELFGSARRTHIHKFPVYRAPGNLNKLSGTNKLSRAAIDNGSLSGGRLEIAWVSSKAKLFMAHLQGAASIKLRNNAVIRVSYDGQNGFPHRDITHLFQKYGGKNLNSVLEMMMWIDRNPKIADQILHANPSYIFFKISNGKSVVGGHGSELIPGRSVAINSNIYPYGMPIWVQSCTPKIGFSSPKSYEKLLIAQDSGGAIRDPLRIDIFFGSGRMAEEIATRMNEKASYIVLFPRNVKIPDCYIS</sequence>
<keyword evidence="8" id="KW-1185">Reference proteome</keyword>
<evidence type="ECO:0000256" key="5">
    <source>
        <dbReference type="ARBA" id="ARBA00030918"/>
    </source>
</evidence>
<dbReference type="Proteomes" id="UP001293791">
    <property type="component" value="Unassembled WGS sequence"/>
</dbReference>
<dbReference type="SUPFAM" id="SSF50685">
    <property type="entry name" value="Barwin-like endoglucanases"/>
    <property type="match status" value="1"/>
</dbReference>
<protein>
    <recommendedName>
        <fullName evidence="2">peptidoglycan lytic exotransglycosylase</fullName>
        <ecNumber evidence="2">4.2.2.n1</ecNumber>
    </recommendedName>
    <alternativeName>
        <fullName evidence="5">Murein hydrolase A</fullName>
    </alternativeName>
</protein>
<dbReference type="PANTHER" id="PTHR30124:SF0">
    <property type="entry name" value="MEMBRANE-BOUND LYTIC MUREIN TRANSGLYCOSYLASE A"/>
    <property type="match status" value="1"/>
</dbReference>
<accession>A0ABU5L7L4</accession>
<dbReference type="Pfam" id="PF06725">
    <property type="entry name" value="3D"/>
    <property type="match status" value="1"/>
</dbReference>
<dbReference type="Gene3D" id="2.40.240.50">
    <property type="entry name" value="Barwin-like endoglucanases"/>
    <property type="match status" value="1"/>
</dbReference>
<comment type="caution">
    <text evidence="7">The sequence shown here is derived from an EMBL/GenBank/DDBJ whole genome shotgun (WGS) entry which is preliminary data.</text>
</comment>
<dbReference type="InterPro" id="IPR036908">
    <property type="entry name" value="RlpA-like_sf"/>
</dbReference>
<dbReference type="PANTHER" id="PTHR30124">
    <property type="entry name" value="MEMBRANE-BOUND LYTIC MUREIN TRANSGLYCOSYLASE A"/>
    <property type="match status" value="1"/>
</dbReference>
<reference evidence="7 8" key="1">
    <citation type="submission" date="2023-02" db="EMBL/GenBank/DDBJ databases">
        <title>Host association and intracellularity evolved multiple times independently in the Rickettsiales.</title>
        <authorList>
            <person name="Castelli M."/>
            <person name="Nardi T."/>
            <person name="Gammuto L."/>
            <person name="Bellinzona G."/>
            <person name="Sabaneyeva E."/>
            <person name="Potekhin A."/>
            <person name="Serra V."/>
            <person name="Petroni G."/>
            <person name="Sassera D."/>
        </authorList>
    </citation>
    <scope>NUCLEOTIDE SEQUENCE [LARGE SCALE GENOMIC DNA]</scope>
    <source>
        <strain evidence="7 8">BOD18</strain>
    </source>
</reference>
<dbReference type="PIRSF" id="PIRSF019422">
    <property type="entry name" value="MltA"/>
    <property type="match status" value="1"/>
</dbReference>
<dbReference type="Gene3D" id="2.40.40.10">
    <property type="entry name" value="RlpA-like domain"/>
    <property type="match status" value="1"/>
</dbReference>
<dbReference type="EC" id="4.2.2.n1" evidence="2"/>
<dbReference type="InterPro" id="IPR005300">
    <property type="entry name" value="MltA_B"/>
</dbReference>
<keyword evidence="3" id="KW-0456">Lyase</keyword>
<keyword evidence="4" id="KW-0961">Cell wall biogenesis/degradation</keyword>
<dbReference type="SMART" id="SM00925">
    <property type="entry name" value="MltA"/>
    <property type="match status" value="1"/>
</dbReference>
<organism evidence="7 8">
    <name type="scientific">Candidatus Cyrtobacter comes</name>
    <dbReference type="NCBI Taxonomy" id="675776"/>
    <lineage>
        <taxon>Bacteria</taxon>
        <taxon>Pseudomonadati</taxon>
        <taxon>Pseudomonadota</taxon>
        <taxon>Alphaproteobacteria</taxon>
        <taxon>Rickettsiales</taxon>
        <taxon>Candidatus Midichloriaceae</taxon>
        <taxon>Candidatus Cyrtobacter</taxon>
    </lineage>
</organism>
<evidence type="ECO:0000256" key="3">
    <source>
        <dbReference type="ARBA" id="ARBA00023239"/>
    </source>
</evidence>
<name>A0ABU5L7L4_9RICK</name>
<proteinExistence type="predicted"/>
<gene>
    <name evidence="7" type="ORF">Cyrtocomes_00403</name>
</gene>
<evidence type="ECO:0000256" key="2">
    <source>
        <dbReference type="ARBA" id="ARBA00012587"/>
    </source>
</evidence>
<evidence type="ECO:0000313" key="7">
    <source>
        <dbReference type="EMBL" id="MDZ5762037.1"/>
    </source>
</evidence>
<dbReference type="Pfam" id="PF03562">
    <property type="entry name" value="MltA"/>
    <property type="match status" value="1"/>
</dbReference>
<evidence type="ECO:0000259" key="6">
    <source>
        <dbReference type="SMART" id="SM00925"/>
    </source>
</evidence>